<evidence type="ECO:0008006" key="3">
    <source>
        <dbReference type="Google" id="ProtNLM"/>
    </source>
</evidence>
<gene>
    <name evidence="1" type="ORF">CANCADRAFT_42483</name>
</gene>
<accession>A0A1E4TJD7</accession>
<evidence type="ECO:0000313" key="1">
    <source>
        <dbReference type="EMBL" id="ODV91853.1"/>
    </source>
</evidence>
<proteinExistence type="predicted"/>
<evidence type="ECO:0000313" key="2">
    <source>
        <dbReference type="Proteomes" id="UP000095023"/>
    </source>
</evidence>
<organism evidence="1 2">
    <name type="scientific">Tortispora caseinolytica NRRL Y-17796</name>
    <dbReference type="NCBI Taxonomy" id="767744"/>
    <lineage>
        <taxon>Eukaryota</taxon>
        <taxon>Fungi</taxon>
        <taxon>Dikarya</taxon>
        <taxon>Ascomycota</taxon>
        <taxon>Saccharomycotina</taxon>
        <taxon>Trigonopsidomycetes</taxon>
        <taxon>Trigonopsidales</taxon>
        <taxon>Trigonopsidaceae</taxon>
        <taxon>Tortispora</taxon>
    </lineage>
</organism>
<name>A0A1E4TJD7_9ASCO</name>
<dbReference type="AlphaFoldDB" id="A0A1E4TJD7"/>
<keyword evidence="2" id="KW-1185">Reference proteome</keyword>
<reference evidence="2" key="1">
    <citation type="submission" date="2016-02" db="EMBL/GenBank/DDBJ databases">
        <title>Comparative genomics of biotechnologically important yeasts.</title>
        <authorList>
            <consortium name="DOE Joint Genome Institute"/>
            <person name="Riley R."/>
            <person name="Haridas S."/>
            <person name="Wolfe K.H."/>
            <person name="Lopes M.R."/>
            <person name="Hittinger C.T."/>
            <person name="Goker M."/>
            <person name="Salamov A."/>
            <person name="Wisecaver J."/>
            <person name="Long T.M."/>
            <person name="Aerts A.L."/>
            <person name="Barry K."/>
            <person name="Choi C."/>
            <person name="Clum A."/>
            <person name="Coughlan A.Y."/>
            <person name="Deshpande S."/>
            <person name="Douglass A.P."/>
            <person name="Hanson S.J."/>
            <person name="Klenk H.-P."/>
            <person name="Labutti K."/>
            <person name="Lapidus A."/>
            <person name="Lindquist E."/>
            <person name="Lipzen A."/>
            <person name="Meier-Kolthoff J.P."/>
            <person name="Ohm R.A."/>
            <person name="Otillar R.P."/>
            <person name="Pangilinan J."/>
            <person name="Peng Y."/>
            <person name="Rokas A."/>
            <person name="Rosa C.A."/>
            <person name="Scheuner C."/>
            <person name="Sibirny A.A."/>
            <person name="Slot J.C."/>
            <person name="Stielow J.B."/>
            <person name="Sun H."/>
            <person name="Kurtzman C.P."/>
            <person name="Blackwell M."/>
            <person name="Jeffries T.W."/>
            <person name="Grigoriev I.V."/>
        </authorList>
    </citation>
    <scope>NUCLEOTIDE SEQUENCE [LARGE SCALE GENOMIC DNA]</scope>
    <source>
        <strain evidence="2">NRRL Y-17796</strain>
    </source>
</reference>
<dbReference type="Gene3D" id="3.30.230.90">
    <property type="match status" value="1"/>
</dbReference>
<protein>
    <recommendedName>
        <fullName evidence="3">Proteasome assembly chaperone 3</fullName>
    </recommendedName>
</protein>
<dbReference type="InterPro" id="IPR053720">
    <property type="entry name" value="Psm_Assembly_Chaperone"/>
</dbReference>
<dbReference type="Proteomes" id="UP000095023">
    <property type="component" value="Unassembled WGS sequence"/>
</dbReference>
<dbReference type="OrthoDB" id="5593278at2759"/>
<dbReference type="EMBL" id="KV453841">
    <property type="protein sequence ID" value="ODV91853.1"/>
    <property type="molecule type" value="Genomic_DNA"/>
</dbReference>
<sequence>MEYRAVHPLLKPNFCLLPQHPMKVNTASHNDIEVSAVSFTDKIVITVSKGGKLGQFYSVDLLPGLGRASEEDDLLLTHLTPKPLFGQSPLGELYACRIASHISKMAPEESRTLLIALGGLIPPPSAEINYSTENETLNACILLLDKCSVWS</sequence>